<organism evidence="1 2">
    <name type="scientific">Marinobacter aromaticivorans</name>
    <dbReference type="NCBI Taxonomy" id="1494078"/>
    <lineage>
        <taxon>Bacteria</taxon>
        <taxon>Pseudomonadati</taxon>
        <taxon>Pseudomonadota</taxon>
        <taxon>Gammaproteobacteria</taxon>
        <taxon>Pseudomonadales</taxon>
        <taxon>Marinobacteraceae</taxon>
        <taxon>Marinobacter</taxon>
    </lineage>
</organism>
<proteinExistence type="predicted"/>
<evidence type="ECO:0000313" key="1">
    <source>
        <dbReference type="EMBL" id="MFC7296083.1"/>
    </source>
</evidence>
<dbReference type="Proteomes" id="UP001596506">
    <property type="component" value="Unassembled WGS sequence"/>
</dbReference>
<sequence length="77" mass="9104">MRPEHIAANRLIDIALTGNRQAYKTELNKIRAGSSDVAYDNITRMAARQFKMQTQDCRYFSWRAEWVNERKQRAVNE</sequence>
<name>A0ABW2IYT4_9GAMM</name>
<reference evidence="2" key="1">
    <citation type="journal article" date="2019" name="Int. J. Syst. Evol. Microbiol.">
        <title>The Global Catalogue of Microorganisms (GCM) 10K type strain sequencing project: providing services to taxonomists for standard genome sequencing and annotation.</title>
        <authorList>
            <consortium name="The Broad Institute Genomics Platform"/>
            <consortium name="The Broad Institute Genome Sequencing Center for Infectious Disease"/>
            <person name="Wu L."/>
            <person name="Ma J."/>
        </authorList>
    </citation>
    <scope>NUCLEOTIDE SEQUENCE [LARGE SCALE GENOMIC DNA]</scope>
    <source>
        <strain evidence="2">CCUG 60559</strain>
    </source>
</reference>
<gene>
    <name evidence="1" type="ORF">ACFQQA_15275</name>
</gene>
<keyword evidence="2" id="KW-1185">Reference proteome</keyword>
<evidence type="ECO:0000313" key="2">
    <source>
        <dbReference type="Proteomes" id="UP001596506"/>
    </source>
</evidence>
<dbReference type="RefSeq" id="WP_100689431.1">
    <property type="nucleotide sequence ID" value="NZ_JBHTBD010000007.1"/>
</dbReference>
<accession>A0ABW2IYT4</accession>
<comment type="caution">
    <text evidence="1">The sequence shown here is derived from an EMBL/GenBank/DDBJ whole genome shotgun (WGS) entry which is preliminary data.</text>
</comment>
<protein>
    <submittedName>
        <fullName evidence="1">Uncharacterized protein</fullName>
    </submittedName>
</protein>
<dbReference type="EMBL" id="JBHTBD010000007">
    <property type="protein sequence ID" value="MFC7296083.1"/>
    <property type="molecule type" value="Genomic_DNA"/>
</dbReference>